<evidence type="ECO:0000259" key="8">
    <source>
        <dbReference type="PROSITE" id="PS50109"/>
    </source>
</evidence>
<evidence type="ECO:0000256" key="1">
    <source>
        <dbReference type="ARBA" id="ARBA00000085"/>
    </source>
</evidence>
<feature type="transmembrane region" description="Helical" evidence="7">
    <location>
        <begin position="146"/>
        <end position="167"/>
    </location>
</feature>
<evidence type="ECO:0000256" key="5">
    <source>
        <dbReference type="ARBA" id="ARBA00022777"/>
    </source>
</evidence>
<evidence type="ECO:0000256" key="2">
    <source>
        <dbReference type="ARBA" id="ARBA00012438"/>
    </source>
</evidence>
<dbReference type="Proteomes" id="UP001195941">
    <property type="component" value="Unassembled WGS sequence"/>
</dbReference>
<evidence type="ECO:0000256" key="4">
    <source>
        <dbReference type="ARBA" id="ARBA00022679"/>
    </source>
</evidence>
<feature type="transmembrane region" description="Helical" evidence="7">
    <location>
        <begin position="223"/>
        <end position="240"/>
    </location>
</feature>
<dbReference type="SUPFAM" id="SSF52172">
    <property type="entry name" value="CheY-like"/>
    <property type="match status" value="1"/>
</dbReference>
<dbReference type="InterPro" id="IPR001789">
    <property type="entry name" value="Sig_transdc_resp-reg_receiver"/>
</dbReference>
<dbReference type="PANTHER" id="PTHR43047:SF62">
    <property type="entry name" value="SENSOR HISTIDINE KINASE DPIB"/>
    <property type="match status" value="1"/>
</dbReference>
<dbReference type="InterPro" id="IPR003661">
    <property type="entry name" value="HisK_dim/P_dom"/>
</dbReference>
<dbReference type="PROSITE" id="PS50110">
    <property type="entry name" value="RESPONSE_REGULATORY"/>
    <property type="match status" value="1"/>
</dbReference>
<evidence type="ECO:0000313" key="11">
    <source>
        <dbReference type="Proteomes" id="UP001195941"/>
    </source>
</evidence>
<keyword evidence="4" id="KW-0808">Transferase</keyword>
<feature type="transmembrane region" description="Helical" evidence="7">
    <location>
        <begin position="113"/>
        <end position="134"/>
    </location>
</feature>
<dbReference type="EC" id="2.7.13.3" evidence="2"/>
<dbReference type="PANTHER" id="PTHR43047">
    <property type="entry name" value="TWO-COMPONENT HISTIDINE PROTEIN KINASE"/>
    <property type="match status" value="1"/>
</dbReference>
<keyword evidence="11" id="KW-1185">Reference proteome</keyword>
<dbReference type="SUPFAM" id="SSF55874">
    <property type="entry name" value="ATPase domain of HSP90 chaperone/DNA topoisomerase II/histidine kinase"/>
    <property type="match status" value="1"/>
</dbReference>
<dbReference type="InterPro" id="IPR004358">
    <property type="entry name" value="Sig_transdc_His_kin-like_C"/>
</dbReference>
<dbReference type="PROSITE" id="PS50109">
    <property type="entry name" value="HIS_KIN"/>
    <property type="match status" value="1"/>
</dbReference>
<keyword evidence="5" id="KW-0418">Kinase</keyword>
<keyword evidence="3 6" id="KW-0597">Phosphoprotein</keyword>
<dbReference type="Gene3D" id="1.10.287.130">
    <property type="match status" value="1"/>
</dbReference>
<dbReference type="SUPFAM" id="SSF47384">
    <property type="entry name" value="Homodimeric domain of signal transducing histidine kinase"/>
    <property type="match status" value="1"/>
</dbReference>
<organism evidence="10 11">
    <name type="scientific">Thalassovita aquimarina</name>
    <dbReference type="NCBI Taxonomy" id="2785917"/>
    <lineage>
        <taxon>Bacteria</taxon>
        <taxon>Pseudomonadati</taxon>
        <taxon>Pseudomonadota</taxon>
        <taxon>Alphaproteobacteria</taxon>
        <taxon>Rhodobacterales</taxon>
        <taxon>Roseobacteraceae</taxon>
        <taxon>Thalassovita</taxon>
    </lineage>
</organism>
<dbReference type="CDD" id="cd00075">
    <property type="entry name" value="HATPase"/>
    <property type="match status" value="1"/>
</dbReference>
<dbReference type="InterPro" id="IPR003594">
    <property type="entry name" value="HATPase_dom"/>
</dbReference>
<dbReference type="EMBL" id="JADMKU010000032">
    <property type="protein sequence ID" value="MBR9653460.1"/>
    <property type="molecule type" value="Genomic_DNA"/>
</dbReference>
<comment type="catalytic activity">
    <reaction evidence="1">
        <text>ATP + protein L-histidine = ADP + protein N-phospho-L-histidine.</text>
        <dbReference type="EC" id="2.7.13.3"/>
    </reaction>
</comment>
<dbReference type="InterPro" id="IPR005467">
    <property type="entry name" value="His_kinase_dom"/>
</dbReference>
<feature type="transmembrane region" description="Helical" evidence="7">
    <location>
        <begin position="51"/>
        <end position="68"/>
    </location>
</feature>
<keyword evidence="7" id="KW-1133">Transmembrane helix</keyword>
<accession>A0ABS5HWU1</accession>
<dbReference type="Gene3D" id="3.30.565.10">
    <property type="entry name" value="Histidine kinase-like ATPase, C-terminal domain"/>
    <property type="match status" value="1"/>
</dbReference>
<evidence type="ECO:0000259" key="9">
    <source>
        <dbReference type="PROSITE" id="PS50110"/>
    </source>
</evidence>
<feature type="transmembrane region" description="Helical" evidence="7">
    <location>
        <begin position="252"/>
        <end position="278"/>
    </location>
</feature>
<dbReference type="RefSeq" id="WP_212703083.1">
    <property type="nucleotide sequence ID" value="NZ_JADMKU010000032.1"/>
</dbReference>
<evidence type="ECO:0000256" key="6">
    <source>
        <dbReference type="PROSITE-ProRule" id="PRU00169"/>
    </source>
</evidence>
<keyword evidence="7" id="KW-0812">Transmembrane</keyword>
<dbReference type="PRINTS" id="PR00344">
    <property type="entry name" value="BCTRLSENSOR"/>
</dbReference>
<dbReference type="SMART" id="SM00387">
    <property type="entry name" value="HATPase_c"/>
    <property type="match status" value="1"/>
</dbReference>
<evidence type="ECO:0000313" key="10">
    <source>
        <dbReference type="EMBL" id="MBR9653460.1"/>
    </source>
</evidence>
<feature type="domain" description="Histidine kinase" evidence="8">
    <location>
        <begin position="470"/>
        <end position="691"/>
    </location>
</feature>
<dbReference type="InterPro" id="IPR036097">
    <property type="entry name" value="HisK_dim/P_sf"/>
</dbReference>
<dbReference type="SMART" id="SM00448">
    <property type="entry name" value="REC"/>
    <property type="match status" value="1"/>
</dbReference>
<dbReference type="Pfam" id="PF00072">
    <property type="entry name" value="Response_reg"/>
    <property type="match status" value="1"/>
</dbReference>
<evidence type="ECO:0000256" key="7">
    <source>
        <dbReference type="SAM" id="Phobius"/>
    </source>
</evidence>
<dbReference type="Gene3D" id="3.40.50.2300">
    <property type="match status" value="1"/>
</dbReference>
<dbReference type="CDD" id="cd00082">
    <property type="entry name" value="HisKA"/>
    <property type="match status" value="1"/>
</dbReference>
<feature type="domain" description="Response regulatory" evidence="9">
    <location>
        <begin position="715"/>
        <end position="829"/>
    </location>
</feature>
<evidence type="ECO:0000256" key="3">
    <source>
        <dbReference type="ARBA" id="ARBA00022553"/>
    </source>
</evidence>
<reference evidence="10 11" key="1">
    <citation type="journal article" date="2021" name="Arch. Microbiol.">
        <title>Thalassobius aquimarinus sp. nov., isolated from the Sea of Japan seashore.</title>
        <authorList>
            <person name="Kurilenko V.V."/>
            <person name="Romanenko L.A."/>
            <person name="Chernysheva N.Y."/>
            <person name="Velansky P.V."/>
            <person name="Tekutyeva L.A."/>
            <person name="Isaeva M.P."/>
            <person name="Mikhailov V.V."/>
        </authorList>
    </citation>
    <scope>NUCLEOTIDE SEQUENCE [LARGE SCALE GENOMIC DNA]</scope>
    <source>
        <strain evidence="10 11">KMM 8518</strain>
    </source>
</reference>
<sequence length="839" mass="92369">MFRDFEVSRVQTLTETIRNRPGFSSLVFLGFLTFWTASLSYGVILFGVNNVAVNLCPHIAAHAVILGFMIYPVRLFWIPITGFILLYLFPYSLPFTGKPQWIFLSEANTATAGFFFISNFVASGLTGLSTRWLFRQLIARTQPQVADILTVAALFVLSLIFFLPQVFVAEWFAGHFAPEEARGLGFHEHYVFLATERTLRGAVISCAFLIATLQMPTARQMKIAAPAFLLFPLAAVLHNLGHGGFPMLDMGLLAIVLALVLPVSTVPIIVIAGISFYMSLTGEIVNGAISINEESSLLESYSTAVLLLLVIVMALRGRERHEREQHIASIRRLRTVRGFAGVGLFTLNVPRNQIRLDPAGRQLLGLNDEAGLDGLLERFRAEERYLLRHAIQSESHASITLLLRMADTLASGDPRVLRLHLWTEPTPRGEKVVYGLMVEVTEEHLQEQALTDALNELSMRQDRQKQLFSIVSHEIRTPASVLSMLIDDLESGHNSKQLQGQMREAASQLLSVLDDMRQAVNPEKNQPLTITPYIPADIAERVRNTYQILAKGQDIRITLDLGPGASSQLMGDSNRLKQVLGNLVRNAIIHSRGSEIRIAYQPQDLPPMEGGKDCPSSWTVTDNGIGIPLEEVERLFQPFERGSADARNKADGSGLGLYIVKQSVDLLGGNIEYFPAPEGGAGYCLCLPDRPASEAELQAAAPKIPVEQKKLEDLRVLLAEDNALVAQVTSKQLGRVFGEIDLAENGRVALEKIRETPPDVLITDLFMPEMPGDELVAALRAEAIDIPMIGLTAAVVGDDIHRFEEAGTNAVLPKPLDVARLCALLKDRVEGERCEGGAK</sequence>
<comment type="caution">
    <text evidence="10">The sequence shown here is derived from an EMBL/GenBank/DDBJ whole genome shotgun (WGS) entry which is preliminary data.</text>
</comment>
<keyword evidence="7" id="KW-0472">Membrane</keyword>
<feature type="transmembrane region" description="Helical" evidence="7">
    <location>
        <begin position="75"/>
        <end position="93"/>
    </location>
</feature>
<dbReference type="InterPro" id="IPR036890">
    <property type="entry name" value="HATPase_C_sf"/>
</dbReference>
<dbReference type="CDD" id="cd17546">
    <property type="entry name" value="REC_hyHK_CKI1_RcsC-like"/>
    <property type="match status" value="1"/>
</dbReference>
<protein>
    <recommendedName>
        <fullName evidence="2">histidine kinase</fullName>
        <ecNumber evidence="2">2.7.13.3</ecNumber>
    </recommendedName>
</protein>
<feature type="modified residue" description="4-aspartylphosphate" evidence="6">
    <location>
        <position position="764"/>
    </location>
</feature>
<dbReference type="Pfam" id="PF02518">
    <property type="entry name" value="HATPase_c"/>
    <property type="match status" value="1"/>
</dbReference>
<feature type="transmembrane region" description="Helical" evidence="7">
    <location>
        <begin position="21"/>
        <end position="45"/>
    </location>
</feature>
<dbReference type="SMART" id="SM00388">
    <property type="entry name" value="HisKA"/>
    <property type="match status" value="1"/>
</dbReference>
<name>A0ABS5HWU1_9RHOB</name>
<gene>
    <name evidence="10" type="ORF">IT775_20280</name>
</gene>
<dbReference type="InterPro" id="IPR011006">
    <property type="entry name" value="CheY-like_superfamily"/>
</dbReference>
<proteinExistence type="predicted"/>